<feature type="domain" description="HTH gntR-type" evidence="4">
    <location>
        <begin position="20"/>
        <end position="88"/>
    </location>
</feature>
<dbReference type="GO" id="GO:0003700">
    <property type="term" value="F:DNA-binding transcription factor activity"/>
    <property type="evidence" value="ECO:0007669"/>
    <property type="project" value="InterPro"/>
</dbReference>
<dbReference type="SUPFAM" id="SSF48008">
    <property type="entry name" value="GntR ligand-binding domain-like"/>
    <property type="match status" value="1"/>
</dbReference>
<dbReference type="Pfam" id="PF07729">
    <property type="entry name" value="FCD"/>
    <property type="match status" value="1"/>
</dbReference>
<dbReference type="PANTHER" id="PTHR43537">
    <property type="entry name" value="TRANSCRIPTIONAL REGULATOR, GNTR FAMILY"/>
    <property type="match status" value="1"/>
</dbReference>
<dbReference type="InterPro" id="IPR008920">
    <property type="entry name" value="TF_FadR/GntR_C"/>
</dbReference>
<evidence type="ECO:0000256" key="3">
    <source>
        <dbReference type="ARBA" id="ARBA00023163"/>
    </source>
</evidence>
<name>A0A212KLL1_9PROT</name>
<dbReference type="GO" id="GO:0003677">
    <property type="term" value="F:DNA binding"/>
    <property type="evidence" value="ECO:0007669"/>
    <property type="project" value="UniProtKB-KW"/>
</dbReference>
<dbReference type="SMART" id="SM00895">
    <property type="entry name" value="FCD"/>
    <property type="match status" value="1"/>
</dbReference>
<dbReference type="SMART" id="SM00345">
    <property type="entry name" value="HTH_GNTR"/>
    <property type="match status" value="1"/>
</dbReference>
<gene>
    <name evidence="5" type="ORF">KL86APRO_30084</name>
</gene>
<reference evidence="5" key="1">
    <citation type="submission" date="2016-04" db="EMBL/GenBank/DDBJ databases">
        <authorList>
            <person name="Evans L.H."/>
            <person name="Alamgir A."/>
            <person name="Owens N."/>
            <person name="Weber N.D."/>
            <person name="Virtaneva K."/>
            <person name="Barbian K."/>
            <person name="Babar A."/>
            <person name="Rosenke K."/>
        </authorList>
    </citation>
    <scope>NUCLEOTIDE SEQUENCE</scope>
    <source>
        <strain evidence="5">86</strain>
    </source>
</reference>
<evidence type="ECO:0000259" key="4">
    <source>
        <dbReference type="PROSITE" id="PS50949"/>
    </source>
</evidence>
<proteinExistence type="predicted"/>
<dbReference type="EMBL" id="FLUO01000003">
    <property type="protein sequence ID" value="SBW12544.1"/>
    <property type="molecule type" value="Genomic_DNA"/>
</dbReference>
<evidence type="ECO:0000256" key="2">
    <source>
        <dbReference type="ARBA" id="ARBA00023125"/>
    </source>
</evidence>
<evidence type="ECO:0000256" key="1">
    <source>
        <dbReference type="ARBA" id="ARBA00023015"/>
    </source>
</evidence>
<accession>A0A212KLL1</accession>
<dbReference type="AlphaFoldDB" id="A0A212KLL1"/>
<dbReference type="InterPro" id="IPR036388">
    <property type="entry name" value="WH-like_DNA-bd_sf"/>
</dbReference>
<dbReference type="Gene3D" id="1.20.120.530">
    <property type="entry name" value="GntR ligand-binding domain-like"/>
    <property type="match status" value="1"/>
</dbReference>
<dbReference type="CDD" id="cd07377">
    <property type="entry name" value="WHTH_GntR"/>
    <property type="match status" value="1"/>
</dbReference>
<organism evidence="5">
    <name type="scientific">uncultured Alphaproteobacteria bacterium</name>
    <dbReference type="NCBI Taxonomy" id="91750"/>
    <lineage>
        <taxon>Bacteria</taxon>
        <taxon>Pseudomonadati</taxon>
        <taxon>Pseudomonadota</taxon>
        <taxon>Alphaproteobacteria</taxon>
        <taxon>environmental samples</taxon>
    </lineage>
</organism>
<sequence length="241" mass="27270">MDAEDTSKDIANLLEKVQVKLPSDLIIEQISHLISSGALKPGQRLPSERVLEERFGVGRAHVRQALHRLELSGIVRTLPQSGTVVEKIGVQTIEWLIRNILGKEELTTEMLTEVRGLLEVSSARLAAERASPKQLAELRQAYDQLVTKTHAGDDPMETDFLFHMRLADATNNVLLRSLINLMRPDVMRFAQEHRTAKDGRPKEALVEHLAILEAVETRRPDDAAAAMRHHIRMSREQYQDR</sequence>
<evidence type="ECO:0000313" key="5">
    <source>
        <dbReference type="EMBL" id="SBW12544.1"/>
    </source>
</evidence>
<dbReference type="PROSITE" id="PS50949">
    <property type="entry name" value="HTH_GNTR"/>
    <property type="match status" value="1"/>
</dbReference>
<keyword evidence="2" id="KW-0238">DNA-binding</keyword>
<keyword evidence="3" id="KW-0804">Transcription</keyword>
<dbReference type="Gene3D" id="1.10.10.10">
    <property type="entry name" value="Winged helix-like DNA-binding domain superfamily/Winged helix DNA-binding domain"/>
    <property type="match status" value="1"/>
</dbReference>
<dbReference type="Pfam" id="PF00392">
    <property type="entry name" value="GntR"/>
    <property type="match status" value="1"/>
</dbReference>
<dbReference type="InterPro" id="IPR036390">
    <property type="entry name" value="WH_DNA-bd_sf"/>
</dbReference>
<dbReference type="SUPFAM" id="SSF46785">
    <property type="entry name" value="Winged helix' DNA-binding domain"/>
    <property type="match status" value="1"/>
</dbReference>
<dbReference type="PRINTS" id="PR00035">
    <property type="entry name" value="HTHGNTR"/>
</dbReference>
<protein>
    <submittedName>
        <fullName evidence="5">Transcriptional regulator</fullName>
    </submittedName>
</protein>
<keyword evidence="1" id="KW-0805">Transcription regulation</keyword>
<dbReference type="InterPro" id="IPR011711">
    <property type="entry name" value="GntR_C"/>
</dbReference>
<dbReference type="PANTHER" id="PTHR43537:SF5">
    <property type="entry name" value="UXU OPERON TRANSCRIPTIONAL REGULATOR"/>
    <property type="match status" value="1"/>
</dbReference>
<dbReference type="InterPro" id="IPR000524">
    <property type="entry name" value="Tscrpt_reg_HTH_GntR"/>
</dbReference>